<dbReference type="Proteomes" id="UP001286313">
    <property type="component" value="Unassembled WGS sequence"/>
</dbReference>
<feature type="compositionally biased region" description="Basic and acidic residues" evidence="1">
    <location>
        <begin position="1"/>
        <end position="10"/>
    </location>
</feature>
<dbReference type="EMBL" id="JAWQEG010000649">
    <property type="protein sequence ID" value="KAK3887113.1"/>
    <property type="molecule type" value="Genomic_DNA"/>
</dbReference>
<sequence length="143" mass="15963">MERSRNKEENEWSPPEQVADDTGEGVSAVMKYDIRHQTNPSPGLDHPNPRPTRETNLRSPEPLLTQALAVVLGSINLSACKFLAGLKAGRAAGRSGCRLGRRSRMHARYHSTRRRRNGEVEGRPDMMACSLVPPRQSSEENYV</sequence>
<gene>
    <name evidence="2" type="ORF">Pcinc_008764</name>
</gene>
<proteinExistence type="predicted"/>
<feature type="region of interest" description="Disordered" evidence="1">
    <location>
        <begin position="1"/>
        <end position="60"/>
    </location>
</feature>
<feature type="compositionally biased region" description="Basic residues" evidence="1">
    <location>
        <begin position="103"/>
        <end position="116"/>
    </location>
</feature>
<protein>
    <submittedName>
        <fullName evidence="2">Uncharacterized protein</fullName>
    </submittedName>
</protein>
<accession>A0AAE1G5X9</accession>
<organism evidence="2 3">
    <name type="scientific">Petrolisthes cinctipes</name>
    <name type="common">Flat porcelain crab</name>
    <dbReference type="NCBI Taxonomy" id="88211"/>
    <lineage>
        <taxon>Eukaryota</taxon>
        <taxon>Metazoa</taxon>
        <taxon>Ecdysozoa</taxon>
        <taxon>Arthropoda</taxon>
        <taxon>Crustacea</taxon>
        <taxon>Multicrustacea</taxon>
        <taxon>Malacostraca</taxon>
        <taxon>Eumalacostraca</taxon>
        <taxon>Eucarida</taxon>
        <taxon>Decapoda</taxon>
        <taxon>Pleocyemata</taxon>
        <taxon>Anomura</taxon>
        <taxon>Galatheoidea</taxon>
        <taxon>Porcellanidae</taxon>
        <taxon>Petrolisthes</taxon>
    </lineage>
</organism>
<reference evidence="2" key="1">
    <citation type="submission" date="2023-10" db="EMBL/GenBank/DDBJ databases">
        <title>Genome assemblies of two species of porcelain crab, Petrolisthes cinctipes and Petrolisthes manimaculis (Anomura: Porcellanidae).</title>
        <authorList>
            <person name="Angst P."/>
        </authorList>
    </citation>
    <scope>NUCLEOTIDE SEQUENCE</scope>
    <source>
        <strain evidence="2">PB745_01</strain>
        <tissue evidence="2">Gill</tissue>
    </source>
</reference>
<evidence type="ECO:0000256" key="1">
    <source>
        <dbReference type="SAM" id="MobiDB-lite"/>
    </source>
</evidence>
<name>A0AAE1G5X9_PETCI</name>
<comment type="caution">
    <text evidence="2">The sequence shown here is derived from an EMBL/GenBank/DDBJ whole genome shotgun (WGS) entry which is preliminary data.</text>
</comment>
<evidence type="ECO:0000313" key="2">
    <source>
        <dbReference type="EMBL" id="KAK3887113.1"/>
    </source>
</evidence>
<keyword evidence="3" id="KW-1185">Reference proteome</keyword>
<evidence type="ECO:0000313" key="3">
    <source>
        <dbReference type="Proteomes" id="UP001286313"/>
    </source>
</evidence>
<feature type="region of interest" description="Disordered" evidence="1">
    <location>
        <begin position="103"/>
        <end position="143"/>
    </location>
</feature>
<feature type="compositionally biased region" description="Basic and acidic residues" evidence="1">
    <location>
        <begin position="47"/>
        <end position="56"/>
    </location>
</feature>
<dbReference type="AlphaFoldDB" id="A0AAE1G5X9"/>